<feature type="chain" id="PRO_5044846217" description="SCP domain-containing protein" evidence="3">
    <location>
        <begin position="18"/>
        <end position="289"/>
    </location>
</feature>
<dbReference type="SUPFAM" id="SSF55797">
    <property type="entry name" value="PR-1-like"/>
    <property type="match status" value="1"/>
</dbReference>
<proteinExistence type="predicted"/>
<evidence type="ECO:0000313" key="6">
    <source>
        <dbReference type="Proteomes" id="UP001516400"/>
    </source>
</evidence>
<dbReference type="PRINTS" id="PR00837">
    <property type="entry name" value="V5TPXLIKE"/>
</dbReference>
<comment type="caution">
    <text evidence="5">The sequence shown here is derived from an EMBL/GenBank/DDBJ whole genome shotgun (WGS) entry which is preliminary data.</text>
</comment>
<keyword evidence="2" id="KW-0964">Secreted</keyword>
<keyword evidence="3" id="KW-0732">Signal</keyword>
<dbReference type="Proteomes" id="UP001516400">
    <property type="component" value="Unassembled WGS sequence"/>
</dbReference>
<dbReference type="AlphaFoldDB" id="A0ABD2MFW8"/>
<keyword evidence="6" id="KW-1185">Reference proteome</keyword>
<dbReference type="GO" id="GO:0005576">
    <property type="term" value="C:extracellular region"/>
    <property type="evidence" value="ECO:0007669"/>
    <property type="project" value="UniProtKB-SubCell"/>
</dbReference>
<evidence type="ECO:0000256" key="2">
    <source>
        <dbReference type="ARBA" id="ARBA00022525"/>
    </source>
</evidence>
<feature type="domain" description="SCP" evidence="4">
    <location>
        <begin position="58"/>
        <end position="216"/>
    </location>
</feature>
<evidence type="ECO:0000256" key="3">
    <source>
        <dbReference type="SAM" id="SignalP"/>
    </source>
</evidence>
<dbReference type="SMART" id="SM00198">
    <property type="entry name" value="SCP"/>
    <property type="match status" value="1"/>
</dbReference>
<dbReference type="Gene3D" id="3.40.33.10">
    <property type="entry name" value="CAP"/>
    <property type="match status" value="1"/>
</dbReference>
<evidence type="ECO:0000313" key="5">
    <source>
        <dbReference type="EMBL" id="KAL3265288.1"/>
    </source>
</evidence>
<organism evidence="5 6">
    <name type="scientific">Cryptolaemus montrouzieri</name>
    <dbReference type="NCBI Taxonomy" id="559131"/>
    <lineage>
        <taxon>Eukaryota</taxon>
        <taxon>Metazoa</taxon>
        <taxon>Ecdysozoa</taxon>
        <taxon>Arthropoda</taxon>
        <taxon>Hexapoda</taxon>
        <taxon>Insecta</taxon>
        <taxon>Pterygota</taxon>
        <taxon>Neoptera</taxon>
        <taxon>Endopterygota</taxon>
        <taxon>Coleoptera</taxon>
        <taxon>Polyphaga</taxon>
        <taxon>Cucujiformia</taxon>
        <taxon>Coccinelloidea</taxon>
        <taxon>Coccinellidae</taxon>
        <taxon>Scymninae</taxon>
        <taxon>Scymnini</taxon>
        <taxon>Cryptolaemus</taxon>
    </lineage>
</organism>
<sequence length="289" mass="32542">MIFKGFYLILLVTVIVAQDAPFFIYCSSEQCIEPNKVLCERNPPCGPLGDCRGLPMTEALRFTITHLHNQVRAMTATTTPGASKMRALQYNKDLETIAQCWINTCTSEKSACLITPQYKTFGQNLGEIDLYDKPSEDILSDPASLWQEMMTMWTEEVNNVNAEIIQKLPAVEEMYRYLHYIQIVTDYTAHLGCAWSSSNETIHFACFYGPPGGISGVSVYEFGTFCSKCPYGTECYKPLGLCAEVKTHVQHWKAKLLRKNVSGSEISTSVNSWIYLVYCLSKILVVNLN</sequence>
<dbReference type="Pfam" id="PF00188">
    <property type="entry name" value="CAP"/>
    <property type="match status" value="1"/>
</dbReference>
<feature type="signal peptide" evidence="3">
    <location>
        <begin position="1"/>
        <end position="17"/>
    </location>
</feature>
<dbReference type="EMBL" id="JABFTP020000001">
    <property type="protein sequence ID" value="KAL3265288.1"/>
    <property type="molecule type" value="Genomic_DNA"/>
</dbReference>
<comment type="subcellular location">
    <subcellularLocation>
        <location evidence="1">Secreted</location>
    </subcellularLocation>
</comment>
<accession>A0ABD2MFW8</accession>
<evidence type="ECO:0000259" key="4">
    <source>
        <dbReference type="SMART" id="SM00198"/>
    </source>
</evidence>
<reference evidence="5 6" key="1">
    <citation type="journal article" date="2021" name="BMC Biol.">
        <title>Horizontally acquired antibacterial genes associated with adaptive radiation of ladybird beetles.</title>
        <authorList>
            <person name="Li H.S."/>
            <person name="Tang X.F."/>
            <person name="Huang Y.H."/>
            <person name="Xu Z.Y."/>
            <person name="Chen M.L."/>
            <person name="Du X.Y."/>
            <person name="Qiu B.Y."/>
            <person name="Chen P.T."/>
            <person name="Zhang W."/>
            <person name="Slipinski A."/>
            <person name="Escalona H.E."/>
            <person name="Waterhouse R.M."/>
            <person name="Zwick A."/>
            <person name="Pang H."/>
        </authorList>
    </citation>
    <scope>NUCLEOTIDE SEQUENCE [LARGE SCALE GENOMIC DNA]</scope>
    <source>
        <strain evidence="5">SYSU2018</strain>
    </source>
</reference>
<dbReference type="InterPro" id="IPR035940">
    <property type="entry name" value="CAP_sf"/>
</dbReference>
<dbReference type="PANTHER" id="PTHR10334">
    <property type="entry name" value="CYSTEINE-RICH SECRETORY PROTEIN-RELATED"/>
    <property type="match status" value="1"/>
</dbReference>
<evidence type="ECO:0000256" key="1">
    <source>
        <dbReference type="ARBA" id="ARBA00004613"/>
    </source>
</evidence>
<name>A0ABD2MFW8_9CUCU</name>
<dbReference type="InterPro" id="IPR001283">
    <property type="entry name" value="CRISP-related"/>
</dbReference>
<gene>
    <name evidence="5" type="ORF">HHI36_009498</name>
</gene>
<dbReference type="CDD" id="cd05380">
    <property type="entry name" value="CAP_euk"/>
    <property type="match status" value="1"/>
</dbReference>
<dbReference type="InterPro" id="IPR014044">
    <property type="entry name" value="CAP_dom"/>
</dbReference>
<protein>
    <recommendedName>
        <fullName evidence="4">SCP domain-containing protein</fullName>
    </recommendedName>
</protein>